<evidence type="ECO:0000256" key="1">
    <source>
        <dbReference type="ARBA" id="ARBA00022448"/>
    </source>
</evidence>
<keyword evidence="7" id="KW-1185">Reference proteome</keyword>
<sequence length="512" mass="56996">MTEKLLKMNDIYKTFGANRALQGARFQLSKGEVHALLGANGAGKSTLMKILSGAYTPDKGTLLLEGGPQQFKTPREAKLLGIHCVYQEVDTAIVPELSVAENILLDELATDRKVFISFSKIKMKAENALKRILAHHIQVHKQASELSLAEKQMVLIARALSQKAKLIILDEPTAPLSSEEANNLFEMVDQLKAEGVGVIFISHRLPEVFRISDRITVMRDGKTINTFDTNKTSPQEVVEEMLGGSFQEEFPVREHSLGEPFFTVENLSDRDKINNLSLHVSEGEIVGVVGLVGAGKTELAKAIFGATPNLIGKWKLRGKSFKCKVPRDAVKNGIVLVPEERRKEGLFIEESVKLNLSFPFLKSFSNRLFIHKGKEKVFAKEMIEKLGIKTDNENTPLEFLSGGNQQKVAIGKWLSNEAELFLFDEPTKGVDIGAKKEIYQLIQTLAQNGKGVLYFSCEFNEIVGISDRILVLYDGKLVKELSKEEATQEKLLLYASGGKEERDEEQKHRVSV</sequence>
<dbReference type="SMART" id="SM00382">
    <property type="entry name" value="AAA"/>
    <property type="match status" value="2"/>
</dbReference>
<gene>
    <name evidence="6" type="ORF">JOC86_001772</name>
</gene>
<evidence type="ECO:0000259" key="5">
    <source>
        <dbReference type="PROSITE" id="PS50893"/>
    </source>
</evidence>
<feature type="domain" description="ABC transporter" evidence="5">
    <location>
        <begin position="252"/>
        <end position="499"/>
    </location>
</feature>
<protein>
    <submittedName>
        <fullName evidence="6">Simple sugar transport system ATP-binding protein</fullName>
    </submittedName>
</protein>
<evidence type="ECO:0000256" key="3">
    <source>
        <dbReference type="ARBA" id="ARBA00022741"/>
    </source>
</evidence>
<dbReference type="CDD" id="cd03216">
    <property type="entry name" value="ABC_Carb_Monos_I"/>
    <property type="match status" value="1"/>
</dbReference>
<dbReference type="PANTHER" id="PTHR43790">
    <property type="entry name" value="CARBOHYDRATE TRANSPORT ATP-BINDING PROTEIN MG119-RELATED"/>
    <property type="match status" value="1"/>
</dbReference>
<accession>A0ABS2NBJ5</accession>
<proteinExistence type="predicted"/>
<dbReference type="PANTHER" id="PTHR43790:SF9">
    <property type="entry name" value="GALACTOFURANOSE TRANSPORTER ATP-BINDING PROTEIN YTFR"/>
    <property type="match status" value="1"/>
</dbReference>
<organism evidence="6 7">
    <name type="scientific">Rossellomorea pakistanensis</name>
    <dbReference type="NCBI Taxonomy" id="992288"/>
    <lineage>
        <taxon>Bacteria</taxon>
        <taxon>Bacillati</taxon>
        <taxon>Bacillota</taxon>
        <taxon>Bacilli</taxon>
        <taxon>Bacillales</taxon>
        <taxon>Bacillaceae</taxon>
        <taxon>Rossellomorea</taxon>
    </lineage>
</organism>
<evidence type="ECO:0000256" key="2">
    <source>
        <dbReference type="ARBA" id="ARBA00022737"/>
    </source>
</evidence>
<evidence type="ECO:0000256" key="4">
    <source>
        <dbReference type="ARBA" id="ARBA00022840"/>
    </source>
</evidence>
<dbReference type="SUPFAM" id="SSF52540">
    <property type="entry name" value="P-loop containing nucleoside triphosphate hydrolases"/>
    <property type="match status" value="2"/>
</dbReference>
<dbReference type="PROSITE" id="PS00211">
    <property type="entry name" value="ABC_TRANSPORTER_1"/>
    <property type="match status" value="1"/>
</dbReference>
<dbReference type="Pfam" id="PF00005">
    <property type="entry name" value="ABC_tran"/>
    <property type="match status" value="2"/>
</dbReference>
<dbReference type="InterPro" id="IPR027417">
    <property type="entry name" value="P-loop_NTPase"/>
</dbReference>
<keyword evidence="6" id="KW-0762">Sugar transport</keyword>
<evidence type="ECO:0000313" key="6">
    <source>
        <dbReference type="EMBL" id="MBM7585230.1"/>
    </source>
</evidence>
<dbReference type="InterPro" id="IPR003439">
    <property type="entry name" value="ABC_transporter-like_ATP-bd"/>
</dbReference>
<keyword evidence="3" id="KW-0547">Nucleotide-binding</keyword>
<dbReference type="Proteomes" id="UP001646157">
    <property type="component" value="Unassembled WGS sequence"/>
</dbReference>
<dbReference type="InterPro" id="IPR050107">
    <property type="entry name" value="ABC_carbohydrate_import_ATPase"/>
</dbReference>
<feature type="domain" description="ABC transporter" evidence="5">
    <location>
        <begin position="6"/>
        <end position="245"/>
    </location>
</feature>
<reference evidence="6 7" key="1">
    <citation type="submission" date="2021-01" db="EMBL/GenBank/DDBJ databases">
        <title>Genomic Encyclopedia of Type Strains, Phase IV (KMG-IV): sequencing the most valuable type-strain genomes for metagenomic binning, comparative biology and taxonomic classification.</title>
        <authorList>
            <person name="Goeker M."/>
        </authorList>
    </citation>
    <scope>NUCLEOTIDE SEQUENCE [LARGE SCALE GENOMIC DNA]</scope>
    <source>
        <strain evidence="6 7">DSM 24834</strain>
    </source>
</reference>
<dbReference type="CDD" id="cd03215">
    <property type="entry name" value="ABC_Carb_Monos_II"/>
    <property type="match status" value="1"/>
</dbReference>
<dbReference type="GO" id="GO:0005524">
    <property type="term" value="F:ATP binding"/>
    <property type="evidence" value="ECO:0007669"/>
    <property type="project" value="UniProtKB-KW"/>
</dbReference>
<dbReference type="PROSITE" id="PS50893">
    <property type="entry name" value="ABC_TRANSPORTER_2"/>
    <property type="match status" value="2"/>
</dbReference>
<keyword evidence="4 6" id="KW-0067">ATP-binding</keyword>
<dbReference type="InterPro" id="IPR003593">
    <property type="entry name" value="AAA+_ATPase"/>
</dbReference>
<keyword evidence="1" id="KW-0813">Transport</keyword>
<dbReference type="EMBL" id="JAFBDZ010000002">
    <property type="protein sequence ID" value="MBM7585230.1"/>
    <property type="molecule type" value="Genomic_DNA"/>
</dbReference>
<name>A0ABS2NBJ5_9BACI</name>
<evidence type="ECO:0000313" key="7">
    <source>
        <dbReference type="Proteomes" id="UP001646157"/>
    </source>
</evidence>
<dbReference type="Gene3D" id="3.40.50.300">
    <property type="entry name" value="P-loop containing nucleotide triphosphate hydrolases"/>
    <property type="match status" value="2"/>
</dbReference>
<keyword evidence="2" id="KW-0677">Repeat</keyword>
<comment type="caution">
    <text evidence="6">The sequence shown here is derived from an EMBL/GenBank/DDBJ whole genome shotgun (WGS) entry which is preliminary data.</text>
</comment>
<dbReference type="InterPro" id="IPR017871">
    <property type="entry name" value="ABC_transporter-like_CS"/>
</dbReference>